<dbReference type="Proteomes" id="UP001236415">
    <property type="component" value="Chromosome"/>
</dbReference>
<sequence>MKCQEVVERMHRYIDHDLNDKEKEELLAHIKTCESCSEKFQILQKLSHDLEKLPDVSPPFSLVDRIMPQLDEIDRGRKEQGSTIQEMKKEDNMIPLSVHTGNTLRSFRKTRLGRILMGTAAAAVVLGVAVYQHQPQELNQAEIDKNYSLNELGPSSVTGSGGGVQEEDNEISPQPIDEKPGIEEPDSEVSSEDNSQAKPNVDAAQPAPASEPADRDGSRSITADPDKSKSVSSDPAVPKENPSADQKTVPNSSLDKNNDKSVTSPNNSVSSGTPNKKMENPKTDSKGTRSKEDPELQITGPESEKSLVPDTSVSNTESEEPLGSEDTSSISMFSLDDSISSLATSVSPKWLSPDGLYLTGYKDKKLSIYRLDGTKKDQRVLLQEIEIQSTFVKGSWSDDSLTYYYEVEQDGKTTKYSYTVTKEDPKTAEKIEDNSTTHSSSQTETQSTDNKR</sequence>
<dbReference type="RefSeq" id="WP_285743610.1">
    <property type="nucleotide sequence ID" value="NZ_CP127162.1"/>
</dbReference>
<dbReference type="InterPro" id="IPR027383">
    <property type="entry name" value="Znf_put"/>
</dbReference>
<dbReference type="EMBL" id="CP127162">
    <property type="protein sequence ID" value="WIV18330.1"/>
    <property type="molecule type" value="Genomic_DNA"/>
</dbReference>
<feature type="domain" description="Putative zinc-finger" evidence="3">
    <location>
        <begin position="3"/>
        <end position="36"/>
    </location>
</feature>
<name>A0ABY8WYQ6_9BACL</name>
<evidence type="ECO:0000256" key="2">
    <source>
        <dbReference type="SAM" id="Phobius"/>
    </source>
</evidence>
<keyword evidence="2" id="KW-0812">Transmembrane</keyword>
<keyword evidence="2" id="KW-1133">Transmembrane helix</keyword>
<reference evidence="4 5" key="1">
    <citation type="submission" date="2023-06" db="EMBL/GenBank/DDBJ databases">
        <title>Paenibacillus polygonum sp. nov., an endophytic bacterium, isolated from Polygonum lapathifolium L. in Nanji Wetland National Nature Reserve, South of Poyang Lake, Jiangxi Province, China.</title>
        <authorList>
            <person name="Yu Z."/>
        </authorList>
    </citation>
    <scope>NUCLEOTIDE SEQUENCE [LARGE SCALE GENOMIC DNA]</scope>
    <source>
        <strain evidence="4 5">C31</strain>
    </source>
</reference>
<keyword evidence="5" id="KW-1185">Reference proteome</keyword>
<accession>A0ABY8WYQ6</accession>
<feature type="compositionally biased region" description="Polar residues" evidence="1">
    <location>
        <begin position="243"/>
        <end position="274"/>
    </location>
</feature>
<organism evidence="4 5">
    <name type="scientific">Paenibacillus polygoni</name>
    <dbReference type="NCBI Taxonomy" id="3050112"/>
    <lineage>
        <taxon>Bacteria</taxon>
        <taxon>Bacillati</taxon>
        <taxon>Bacillota</taxon>
        <taxon>Bacilli</taxon>
        <taxon>Bacillales</taxon>
        <taxon>Paenibacillaceae</taxon>
        <taxon>Paenibacillus</taxon>
    </lineage>
</organism>
<feature type="compositionally biased region" description="Low complexity" evidence="1">
    <location>
        <begin position="230"/>
        <end position="239"/>
    </location>
</feature>
<dbReference type="Pfam" id="PF13490">
    <property type="entry name" value="zf-HC2"/>
    <property type="match status" value="1"/>
</dbReference>
<keyword evidence="2" id="KW-0472">Membrane</keyword>
<feature type="compositionally biased region" description="Low complexity" evidence="1">
    <location>
        <begin position="436"/>
        <end position="452"/>
    </location>
</feature>
<feature type="region of interest" description="Disordered" evidence="1">
    <location>
        <begin position="414"/>
        <end position="452"/>
    </location>
</feature>
<evidence type="ECO:0000313" key="5">
    <source>
        <dbReference type="Proteomes" id="UP001236415"/>
    </source>
</evidence>
<feature type="compositionally biased region" description="Basic and acidic residues" evidence="1">
    <location>
        <begin position="212"/>
        <end position="229"/>
    </location>
</feature>
<feature type="transmembrane region" description="Helical" evidence="2">
    <location>
        <begin position="112"/>
        <end position="131"/>
    </location>
</feature>
<evidence type="ECO:0000259" key="3">
    <source>
        <dbReference type="Pfam" id="PF13490"/>
    </source>
</evidence>
<feature type="compositionally biased region" description="Basic and acidic residues" evidence="1">
    <location>
        <begin position="276"/>
        <end position="294"/>
    </location>
</feature>
<proteinExistence type="predicted"/>
<evidence type="ECO:0000256" key="1">
    <source>
        <dbReference type="SAM" id="MobiDB-lite"/>
    </source>
</evidence>
<feature type="region of interest" description="Disordered" evidence="1">
    <location>
        <begin position="149"/>
        <end position="330"/>
    </location>
</feature>
<protein>
    <submittedName>
        <fullName evidence="4">Zf-HC2 domain-containing protein</fullName>
    </submittedName>
</protein>
<gene>
    <name evidence="4" type="ORF">QPK24_18290</name>
</gene>
<evidence type="ECO:0000313" key="4">
    <source>
        <dbReference type="EMBL" id="WIV18330.1"/>
    </source>
</evidence>
<feature type="compositionally biased region" description="Basic and acidic residues" evidence="1">
    <location>
        <begin position="421"/>
        <end position="435"/>
    </location>
</feature>